<reference evidence="1 2" key="1">
    <citation type="submission" date="2023-11" db="EMBL/GenBank/DDBJ databases">
        <title>Unpublished Manusciprt.</title>
        <authorList>
            <person name="Saticioglu I.B."/>
            <person name="Ay H."/>
            <person name="Ajmi N."/>
            <person name="Altun S."/>
            <person name="Duman M."/>
        </authorList>
    </citation>
    <scope>NUCLEOTIDE SEQUENCE [LARGE SCALE GENOMIC DNA]</scope>
    <source>
        <strain evidence="1 2">Fl-318</strain>
    </source>
</reference>
<dbReference type="SUPFAM" id="SSF52540">
    <property type="entry name" value="P-loop containing nucleoside triphosphate hydrolases"/>
    <property type="match status" value="1"/>
</dbReference>
<dbReference type="EMBL" id="JAWXVI010000001">
    <property type="protein sequence ID" value="MDX6187766.1"/>
    <property type="molecule type" value="Genomic_DNA"/>
</dbReference>
<evidence type="ECO:0000313" key="2">
    <source>
        <dbReference type="Proteomes" id="UP001273350"/>
    </source>
</evidence>
<accession>A0ABU4R6C7</accession>
<dbReference type="RefSeq" id="WP_230002782.1">
    <property type="nucleotide sequence ID" value="NZ_CP087134.1"/>
</dbReference>
<comment type="caution">
    <text evidence="1">The sequence shown here is derived from an EMBL/GenBank/DDBJ whole genome shotgun (WGS) entry which is preliminary data.</text>
</comment>
<evidence type="ECO:0008006" key="3">
    <source>
        <dbReference type="Google" id="ProtNLM"/>
    </source>
</evidence>
<organism evidence="1 2">
    <name type="scientific">Flavobacterium cupriresistens</name>
    <dbReference type="NCBI Taxonomy" id="2893885"/>
    <lineage>
        <taxon>Bacteria</taxon>
        <taxon>Pseudomonadati</taxon>
        <taxon>Bacteroidota</taxon>
        <taxon>Flavobacteriia</taxon>
        <taxon>Flavobacteriales</taxon>
        <taxon>Flavobacteriaceae</taxon>
        <taxon>Flavobacterium</taxon>
    </lineage>
</organism>
<sequence>MQNNIQTQIQNIRPELPVNMIQLPDGHSMNDMWLNYGTNGIADLLQNPVKEKRITALEILSDYKISFKGKTGTFYVIGSLPMDLGNLRLTIQIIPTDSQKRLRVKIDLFDFTSVESQCRELSEKHGFDSTLLEADLLQFTDLLEDYRENLFNAEMNPVTDQYFEKELTPQASEKAVQFLSKPKLFENIDKLLGQSGIVGEEENRILLFTLASSYKMPNTLHGLIQGSSGEGKSHLINGIAQCMPQEDVLNMTRITSKSLYHYREKELINKLILIQDFDGLDEDAQFAFREMQSAGFLNSSTVVKDPLGNNRAKMKKVEAHFASLTATTKAEVYYDNMSRSVVLGVDESLEQTLRIIKVQNQKNAGISNAEREHEARQLLRNCMRVLKCYEVVNPFADKLMLPLEAKMLRRLNAHFQSFVSQITILNQYQRKFDDKGRLIATEEDVRKAVEIFFSSIIIKVDELDKSTRQFFEKLKGYLKNQTNGTTHRFTTREIRQELNISKTSAFKYMQTLQELEYIQAVEGSPNKGFKYVISYWDNLEKLKAKIKEDMSRQLDQLKTT</sequence>
<evidence type="ECO:0000313" key="1">
    <source>
        <dbReference type="EMBL" id="MDX6187766.1"/>
    </source>
</evidence>
<keyword evidence="2" id="KW-1185">Reference proteome</keyword>
<protein>
    <recommendedName>
        <fullName evidence="3">DNA primase</fullName>
    </recommendedName>
</protein>
<dbReference type="Proteomes" id="UP001273350">
    <property type="component" value="Unassembled WGS sequence"/>
</dbReference>
<name>A0ABU4R6C7_9FLAO</name>
<gene>
    <name evidence="1" type="ORF">SGQ83_00250</name>
</gene>
<dbReference type="InterPro" id="IPR027417">
    <property type="entry name" value="P-loop_NTPase"/>
</dbReference>
<proteinExistence type="predicted"/>